<organism evidence="2 3">
    <name type="scientific">Legionella brunensis</name>
    <dbReference type="NCBI Taxonomy" id="29422"/>
    <lineage>
        <taxon>Bacteria</taxon>
        <taxon>Pseudomonadati</taxon>
        <taxon>Pseudomonadota</taxon>
        <taxon>Gammaproteobacteria</taxon>
        <taxon>Legionellales</taxon>
        <taxon>Legionellaceae</taxon>
        <taxon>Legionella</taxon>
    </lineage>
</organism>
<keyword evidence="3" id="KW-1185">Reference proteome</keyword>
<dbReference type="STRING" id="29422.Lbru_1340"/>
<feature type="region of interest" description="Disordered" evidence="1">
    <location>
        <begin position="383"/>
        <end position="414"/>
    </location>
</feature>
<protein>
    <submittedName>
        <fullName evidence="2">Putative virulence protein</fullName>
    </submittedName>
</protein>
<dbReference type="OrthoDB" id="5651145at2"/>
<gene>
    <name evidence="2" type="ORF">Lbru_1340</name>
</gene>
<dbReference type="Pfam" id="PF06097">
    <property type="entry name" value="DUF945"/>
    <property type="match status" value="1"/>
</dbReference>
<evidence type="ECO:0000256" key="1">
    <source>
        <dbReference type="SAM" id="MobiDB-lite"/>
    </source>
</evidence>
<reference evidence="2 3" key="1">
    <citation type="submission" date="2015-11" db="EMBL/GenBank/DDBJ databases">
        <title>Genomic analysis of 38 Legionella species identifies large and diverse effector repertoires.</title>
        <authorList>
            <person name="Burstein D."/>
            <person name="Amaro F."/>
            <person name="Zusman T."/>
            <person name="Lifshitz Z."/>
            <person name="Cohen O."/>
            <person name="Gilbert J.A."/>
            <person name="Pupko T."/>
            <person name="Shuman H.A."/>
            <person name="Segal G."/>
        </authorList>
    </citation>
    <scope>NUCLEOTIDE SEQUENCE [LARGE SCALE GENOMIC DNA]</scope>
    <source>
        <strain evidence="2 3">ATCC 43878</strain>
    </source>
</reference>
<evidence type="ECO:0000313" key="2">
    <source>
        <dbReference type="EMBL" id="KTC84472.1"/>
    </source>
</evidence>
<evidence type="ECO:0000313" key="3">
    <source>
        <dbReference type="Proteomes" id="UP000054742"/>
    </source>
</evidence>
<name>A0A0W0SM96_9GAMM</name>
<dbReference type="RefSeq" id="WP_058441423.1">
    <property type="nucleotide sequence ID" value="NZ_CAAAHU010000023.1"/>
</dbReference>
<dbReference type="InterPro" id="IPR010352">
    <property type="entry name" value="DUF945"/>
</dbReference>
<dbReference type="Proteomes" id="UP000054742">
    <property type="component" value="Unassembled WGS sequence"/>
</dbReference>
<accession>A0A0W0SM96</accession>
<sequence>MKKWSAFFISLAIIILAAYYVIGIIVKNTLDKNINSIPKNSLMDVHFDKYKRGWFSSHAVLMFKIHIPAQKTTDKNGATKMEPPVDLDVDIPITVKHGPVIFTKNGIRFGLGQVTTRPETHYGALVNYFNQTVVNYTLPSFSMSGNGGPEEGEFQLNWLGLGALLSVSSNLSDIDGNLKLYGFDGSASGTDFEVGKVIYHLKLKRHQDWLWVGRSHFKISSAAMSIGGQKVFDLVGFDFRVASDVIEGALNFDCTLSLQRLFADNQTYGPGVLKLSIKNLDPAVMAKLNQQEFNMMQEGTNPDLAMLSLIAELPKLLTKGPVLELSEMTLNLPDGKIMGRLKISLPKNEANDPDQIMKKMSGEGQFKVPMTVVRNLMIASIKSDLDKKSPSPAPEPVTPGDVANPTGVSVTTPAPIVTDTNAEAQKQTETILQNLVNKGFLKVEGSDYVLNFTLENQQLLVNGQPFNPAMLQ</sequence>
<dbReference type="PATRIC" id="fig|29422.6.peg.1417"/>
<comment type="caution">
    <text evidence="2">The sequence shown here is derived from an EMBL/GenBank/DDBJ whole genome shotgun (WGS) entry which is preliminary data.</text>
</comment>
<dbReference type="AlphaFoldDB" id="A0A0W0SM96"/>
<dbReference type="EMBL" id="LNXV01000009">
    <property type="protein sequence ID" value="KTC84472.1"/>
    <property type="molecule type" value="Genomic_DNA"/>
</dbReference>
<proteinExistence type="predicted"/>